<dbReference type="WBParaSite" id="SVE_0901100.1">
    <property type="protein sequence ID" value="SVE_0901100.1"/>
    <property type="gene ID" value="SVE_0901100"/>
</dbReference>
<evidence type="ECO:0000256" key="1">
    <source>
        <dbReference type="SAM" id="Phobius"/>
    </source>
</evidence>
<name>A0A0K0FJD7_STRVS</name>
<keyword evidence="1" id="KW-0812">Transmembrane</keyword>
<accession>A0A0K0FJD7</accession>
<keyword evidence="1" id="KW-1133">Transmembrane helix</keyword>
<dbReference type="AlphaFoldDB" id="A0A0K0FJD7"/>
<keyword evidence="1" id="KW-0472">Membrane</keyword>
<dbReference type="Proteomes" id="UP000035680">
    <property type="component" value="Unassembled WGS sequence"/>
</dbReference>
<protein>
    <submittedName>
        <fullName evidence="3">Small integral membrane protein 15 (inferred by orthology to a human protein)</fullName>
    </submittedName>
</protein>
<sequence length="70" mass="7984">MFSDSASNEESIENIFAFVFIPLFLMTVFIVIFLIISKFLYLKGVKDSTVEISEIPSLDLDSDNLRSFIL</sequence>
<organism evidence="2 3">
    <name type="scientific">Strongyloides venezuelensis</name>
    <name type="common">Threadworm</name>
    <dbReference type="NCBI Taxonomy" id="75913"/>
    <lineage>
        <taxon>Eukaryota</taxon>
        <taxon>Metazoa</taxon>
        <taxon>Ecdysozoa</taxon>
        <taxon>Nematoda</taxon>
        <taxon>Chromadorea</taxon>
        <taxon>Rhabditida</taxon>
        <taxon>Tylenchina</taxon>
        <taxon>Panagrolaimomorpha</taxon>
        <taxon>Strongyloidoidea</taxon>
        <taxon>Strongyloididae</taxon>
        <taxon>Strongyloides</taxon>
    </lineage>
</organism>
<keyword evidence="2" id="KW-1185">Reference proteome</keyword>
<feature type="transmembrane region" description="Helical" evidence="1">
    <location>
        <begin position="15"/>
        <end position="36"/>
    </location>
</feature>
<reference evidence="2" key="1">
    <citation type="submission" date="2014-07" db="EMBL/GenBank/DDBJ databases">
        <authorList>
            <person name="Martin A.A"/>
            <person name="De Silva N."/>
        </authorList>
    </citation>
    <scope>NUCLEOTIDE SEQUENCE</scope>
</reference>
<evidence type="ECO:0000313" key="3">
    <source>
        <dbReference type="WBParaSite" id="SVE_0901100.1"/>
    </source>
</evidence>
<proteinExistence type="predicted"/>
<evidence type="ECO:0000313" key="2">
    <source>
        <dbReference type="Proteomes" id="UP000035680"/>
    </source>
</evidence>
<reference evidence="3" key="2">
    <citation type="submission" date="2015-08" db="UniProtKB">
        <authorList>
            <consortium name="WormBaseParasite"/>
        </authorList>
    </citation>
    <scope>IDENTIFICATION</scope>
</reference>